<proteinExistence type="predicted"/>
<name>A0A7Z1AUM0_9PSEU</name>
<dbReference type="AlphaFoldDB" id="A0A7Z1AUM0"/>
<organism evidence="2 3">
    <name type="scientific">Actinophytocola xinjiangensis</name>
    <dbReference type="NCBI Taxonomy" id="485602"/>
    <lineage>
        <taxon>Bacteria</taxon>
        <taxon>Bacillati</taxon>
        <taxon>Actinomycetota</taxon>
        <taxon>Actinomycetes</taxon>
        <taxon>Pseudonocardiales</taxon>
        <taxon>Pseudonocardiaceae</taxon>
    </lineage>
</organism>
<keyword evidence="2" id="KW-0378">Hydrolase</keyword>
<dbReference type="Proteomes" id="UP000185696">
    <property type="component" value="Unassembled WGS sequence"/>
</dbReference>
<dbReference type="Pfam" id="PF04909">
    <property type="entry name" value="Amidohydro_2"/>
    <property type="match status" value="1"/>
</dbReference>
<reference evidence="2 3" key="1">
    <citation type="submission" date="2016-12" db="EMBL/GenBank/DDBJ databases">
        <title>The draft genome sequence of Actinophytocola xinjiangensis.</title>
        <authorList>
            <person name="Wang W."/>
            <person name="Yuan L."/>
        </authorList>
    </citation>
    <scope>NUCLEOTIDE SEQUENCE [LARGE SCALE GENOMIC DNA]</scope>
    <source>
        <strain evidence="2 3">CGMCC 4.4663</strain>
    </source>
</reference>
<dbReference type="GO" id="GO:0016787">
    <property type="term" value="F:hydrolase activity"/>
    <property type="evidence" value="ECO:0007669"/>
    <property type="project" value="UniProtKB-KW"/>
</dbReference>
<dbReference type="RefSeq" id="WP_075137023.1">
    <property type="nucleotide sequence ID" value="NZ_MSIF01000023.1"/>
</dbReference>
<gene>
    <name evidence="2" type="ORF">BLA60_33335</name>
</gene>
<dbReference type="EMBL" id="MSIF01000023">
    <property type="protein sequence ID" value="OLF06214.1"/>
    <property type="molecule type" value="Genomic_DNA"/>
</dbReference>
<dbReference type="PANTHER" id="PTHR43383:SF2">
    <property type="entry name" value="AMIDOHYDROLASE 2 FAMILY PROTEIN"/>
    <property type="match status" value="1"/>
</dbReference>
<dbReference type="SUPFAM" id="SSF51556">
    <property type="entry name" value="Metallo-dependent hydrolases"/>
    <property type="match status" value="1"/>
</dbReference>
<dbReference type="PANTHER" id="PTHR43383">
    <property type="entry name" value="NODULIN 6"/>
    <property type="match status" value="1"/>
</dbReference>
<dbReference type="InterPro" id="IPR006680">
    <property type="entry name" value="Amidohydro-rel"/>
</dbReference>
<evidence type="ECO:0000259" key="1">
    <source>
        <dbReference type="Pfam" id="PF04909"/>
    </source>
</evidence>
<keyword evidence="3" id="KW-1185">Reference proteome</keyword>
<evidence type="ECO:0000313" key="2">
    <source>
        <dbReference type="EMBL" id="OLF06214.1"/>
    </source>
</evidence>
<protein>
    <submittedName>
        <fullName evidence="2">Amidohydrolase</fullName>
    </submittedName>
</protein>
<sequence>MAVTDDVVLVDQHCHGVLVTDVTAEEFAAGLTEADTAGRPDRWRSMLGLAVRRWCAPVLDLPAHATPAEYLARRNDLGWREVTRRLLRAAGVGHWFVDTGYATDTSPTELADLGGGTGHEVLRVEQVLEDTTAGSATELLDRVGAALRASAAVAFKSVVGYRGGLGLPARRPSERDTRQAAERWLRGGTRLTDPVLHAWLVHEAATVGAETGRALQFHTGFGDADLHLHRADPLALTDFLRARRDVDVVLLHCWPYHRGAAYLAHVFDTVSVDLGLMVPFAGARTGAVIAETLELAPFESVRYSSDGNLLPEIHHLGAVLWRHHLGRLLDEWIGDGVLTAADAERLAHDVGGGNALRSAPHLLGDLDDQR</sequence>
<feature type="domain" description="Amidohydrolase-related" evidence="1">
    <location>
        <begin position="163"/>
        <end position="357"/>
    </location>
</feature>
<accession>A0A7Z1AUM0</accession>
<evidence type="ECO:0000313" key="3">
    <source>
        <dbReference type="Proteomes" id="UP000185696"/>
    </source>
</evidence>
<dbReference type="OrthoDB" id="8244441at2"/>
<dbReference type="InterPro" id="IPR032466">
    <property type="entry name" value="Metal_Hydrolase"/>
</dbReference>
<comment type="caution">
    <text evidence="2">The sequence shown here is derived from an EMBL/GenBank/DDBJ whole genome shotgun (WGS) entry which is preliminary data.</text>
</comment>
<dbReference type="Gene3D" id="3.20.20.140">
    <property type="entry name" value="Metal-dependent hydrolases"/>
    <property type="match status" value="1"/>
</dbReference>